<dbReference type="EMBL" id="DS028133">
    <property type="protein sequence ID" value="EEY55954.1"/>
    <property type="molecule type" value="Genomic_DNA"/>
</dbReference>
<feature type="region of interest" description="Disordered" evidence="1">
    <location>
        <begin position="78"/>
        <end position="113"/>
    </location>
</feature>
<dbReference type="OrthoDB" id="129154at2759"/>
<dbReference type="VEuPathDB" id="FungiDB:PITG_08700"/>
<dbReference type="KEGG" id="pif:PITG_08700"/>
<dbReference type="GeneID" id="9461672"/>
<accession>D0NCZ7</accession>
<evidence type="ECO:0000313" key="3">
    <source>
        <dbReference type="Proteomes" id="UP000006643"/>
    </source>
</evidence>
<feature type="compositionally biased region" description="Basic residues" evidence="1">
    <location>
        <begin position="104"/>
        <end position="113"/>
    </location>
</feature>
<reference evidence="3" key="1">
    <citation type="journal article" date="2009" name="Nature">
        <title>Genome sequence and analysis of the Irish potato famine pathogen Phytophthora infestans.</title>
        <authorList>
            <consortium name="The Broad Institute Genome Sequencing Platform"/>
            <person name="Haas B.J."/>
            <person name="Kamoun S."/>
            <person name="Zody M.C."/>
            <person name="Jiang R.H."/>
            <person name="Handsaker R.E."/>
            <person name="Cano L.M."/>
            <person name="Grabherr M."/>
            <person name="Kodira C.D."/>
            <person name="Raffaele S."/>
            <person name="Torto-Alalibo T."/>
            <person name="Bozkurt T.O."/>
            <person name="Ah-Fong A.M."/>
            <person name="Alvarado L."/>
            <person name="Anderson V.L."/>
            <person name="Armstrong M.R."/>
            <person name="Avrova A."/>
            <person name="Baxter L."/>
            <person name="Beynon J."/>
            <person name="Boevink P.C."/>
            <person name="Bollmann S.R."/>
            <person name="Bos J.I."/>
            <person name="Bulone V."/>
            <person name="Cai G."/>
            <person name="Cakir C."/>
            <person name="Carrington J.C."/>
            <person name="Chawner M."/>
            <person name="Conti L."/>
            <person name="Costanzo S."/>
            <person name="Ewan R."/>
            <person name="Fahlgren N."/>
            <person name="Fischbach M.A."/>
            <person name="Fugelstad J."/>
            <person name="Gilroy E.M."/>
            <person name="Gnerre S."/>
            <person name="Green P.J."/>
            <person name="Grenville-Briggs L.J."/>
            <person name="Griffith J."/>
            <person name="Grunwald N.J."/>
            <person name="Horn K."/>
            <person name="Horner N.R."/>
            <person name="Hu C.H."/>
            <person name="Huitema E."/>
            <person name="Jeong D.H."/>
            <person name="Jones A.M."/>
            <person name="Jones J.D."/>
            <person name="Jones R.W."/>
            <person name="Karlsson E.K."/>
            <person name="Kunjeti S.G."/>
            <person name="Lamour K."/>
            <person name="Liu Z."/>
            <person name="Ma L."/>
            <person name="Maclean D."/>
            <person name="Chibucos M.C."/>
            <person name="McDonald H."/>
            <person name="McWalters J."/>
            <person name="Meijer H.J."/>
            <person name="Morgan W."/>
            <person name="Morris P.F."/>
            <person name="Munro C.A."/>
            <person name="O'Neill K."/>
            <person name="Ospina-Giraldo M."/>
            <person name="Pinzon A."/>
            <person name="Pritchard L."/>
            <person name="Ramsahoye B."/>
            <person name="Ren Q."/>
            <person name="Restrepo S."/>
            <person name="Roy S."/>
            <person name="Sadanandom A."/>
            <person name="Savidor A."/>
            <person name="Schornack S."/>
            <person name="Schwartz D.C."/>
            <person name="Schumann U.D."/>
            <person name="Schwessinger B."/>
            <person name="Seyer L."/>
            <person name="Sharpe T."/>
            <person name="Silvar C."/>
            <person name="Song J."/>
            <person name="Studholme D.J."/>
            <person name="Sykes S."/>
            <person name="Thines M."/>
            <person name="van de Vondervoort P.J."/>
            <person name="Phuntumart V."/>
            <person name="Wawra S."/>
            <person name="Weide R."/>
            <person name="Win J."/>
            <person name="Young C."/>
            <person name="Zhou S."/>
            <person name="Fry W."/>
            <person name="Meyers B.C."/>
            <person name="van West P."/>
            <person name="Ristaino J."/>
            <person name="Govers F."/>
            <person name="Birch P.R."/>
            <person name="Whisson S.C."/>
            <person name="Judelson H.S."/>
            <person name="Nusbaum C."/>
        </authorList>
    </citation>
    <scope>NUCLEOTIDE SEQUENCE [LARGE SCALE GENOMIC DNA]</scope>
    <source>
        <strain evidence="3">T30-4</strain>
    </source>
</reference>
<dbReference type="RefSeq" id="XP_002902784.1">
    <property type="nucleotide sequence ID" value="XM_002902738.1"/>
</dbReference>
<dbReference type="HOGENOM" id="CLU_179648_0_0_1"/>
<evidence type="ECO:0000313" key="2">
    <source>
        <dbReference type="EMBL" id="EEY55954.1"/>
    </source>
</evidence>
<dbReference type="Proteomes" id="UP000006643">
    <property type="component" value="Unassembled WGS sequence"/>
</dbReference>
<gene>
    <name evidence="2" type="ORF">PITG_08700</name>
</gene>
<name>D0NCZ7_PHYIT</name>
<dbReference type="AlphaFoldDB" id="D0NCZ7"/>
<dbReference type="InParanoid" id="D0NCZ7"/>
<proteinExistence type="predicted"/>
<sequence>MKAFLVTCRVGPGDVGVDEDLRRTFDGIKTDDTKVRNLLNNYLELLQPPAPNFEKKQQMHNKKKPYVPVEYASDPIYAAPTDEEERLANEAKQSRPQPSLKPANTRRRARKET</sequence>
<keyword evidence="3" id="KW-1185">Reference proteome</keyword>
<evidence type="ECO:0000256" key="1">
    <source>
        <dbReference type="SAM" id="MobiDB-lite"/>
    </source>
</evidence>
<protein>
    <submittedName>
        <fullName evidence="2">Uncharacterized protein</fullName>
    </submittedName>
</protein>
<organism evidence="2 3">
    <name type="scientific">Phytophthora infestans (strain T30-4)</name>
    <name type="common">Potato late blight agent</name>
    <dbReference type="NCBI Taxonomy" id="403677"/>
    <lineage>
        <taxon>Eukaryota</taxon>
        <taxon>Sar</taxon>
        <taxon>Stramenopiles</taxon>
        <taxon>Oomycota</taxon>
        <taxon>Peronosporomycetes</taxon>
        <taxon>Peronosporales</taxon>
        <taxon>Peronosporaceae</taxon>
        <taxon>Phytophthora</taxon>
    </lineage>
</organism>